<accession>A0A1G9N0Y0</accession>
<evidence type="ECO:0000259" key="1">
    <source>
        <dbReference type="Pfam" id="PF00535"/>
    </source>
</evidence>
<dbReference type="AlphaFoldDB" id="A0A1G9N0Y0"/>
<dbReference type="RefSeq" id="WP_090772323.1">
    <property type="nucleotide sequence ID" value="NZ_FNFB01000029.1"/>
</dbReference>
<keyword evidence="3" id="KW-1185">Reference proteome</keyword>
<sequence>MAEPLIGIGLPVYNGEPFLTRSLDSLMAQSETDFELVIGDNCSTDGTEEICRELARKDERVTYLRRERNIGVLANHNRLIHETRGEFFSFASSDDEYHPDRLAELSAALRAQPDAVLAFSAAEEIDENGDVLRVWRNSIRTDHPSPVVRMRAKLADPEENLQLYGLIRRSAMERVRPQAPFKGSDRVTIVELALLGPFVAVDEPLLRHRQHTRRMSEVVDSRAYRLREQGTERRFYLPNVEEGVFLLRGVGQAPLNRSERLRGYVSLWPWVWRNTLPMARNVAHVGLDVLGRRR</sequence>
<dbReference type="InterPro" id="IPR001173">
    <property type="entry name" value="Glyco_trans_2-like"/>
</dbReference>
<keyword evidence="2" id="KW-0808">Transferase</keyword>
<gene>
    <name evidence="2" type="ORF">SAMN05421874_12948</name>
</gene>
<dbReference type="Pfam" id="PF00535">
    <property type="entry name" value="Glycos_transf_2"/>
    <property type="match status" value="1"/>
</dbReference>
<dbReference type="Gene3D" id="3.90.550.10">
    <property type="entry name" value="Spore Coat Polysaccharide Biosynthesis Protein SpsA, Chain A"/>
    <property type="match status" value="1"/>
</dbReference>
<feature type="domain" description="Glycosyltransferase 2-like" evidence="1">
    <location>
        <begin position="10"/>
        <end position="136"/>
    </location>
</feature>
<dbReference type="PANTHER" id="PTHR22916">
    <property type="entry name" value="GLYCOSYLTRANSFERASE"/>
    <property type="match status" value="1"/>
</dbReference>
<dbReference type="EMBL" id="FNFB01000029">
    <property type="protein sequence ID" value="SDL79525.1"/>
    <property type="molecule type" value="Genomic_DNA"/>
</dbReference>
<dbReference type="PANTHER" id="PTHR22916:SF56">
    <property type="entry name" value="GLYCOSYL TRANSFERASE"/>
    <property type="match status" value="1"/>
</dbReference>
<name>A0A1G9N0Y0_9ACTN</name>
<protein>
    <submittedName>
        <fullName evidence="2">Glycosyl transferase family 2</fullName>
    </submittedName>
</protein>
<dbReference type="InterPro" id="IPR029044">
    <property type="entry name" value="Nucleotide-diphossugar_trans"/>
</dbReference>
<proteinExistence type="predicted"/>
<dbReference type="STRING" id="683260.SAMN05421874_12948"/>
<organism evidence="2 3">
    <name type="scientific">Nonomuraea maritima</name>
    <dbReference type="NCBI Taxonomy" id="683260"/>
    <lineage>
        <taxon>Bacteria</taxon>
        <taxon>Bacillati</taxon>
        <taxon>Actinomycetota</taxon>
        <taxon>Actinomycetes</taxon>
        <taxon>Streptosporangiales</taxon>
        <taxon>Streptosporangiaceae</taxon>
        <taxon>Nonomuraea</taxon>
    </lineage>
</organism>
<dbReference type="SUPFAM" id="SSF53448">
    <property type="entry name" value="Nucleotide-diphospho-sugar transferases"/>
    <property type="match status" value="1"/>
</dbReference>
<dbReference type="OrthoDB" id="3177103at2"/>
<reference evidence="2 3" key="1">
    <citation type="submission" date="2016-10" db="EMBL/GenBank/DDBJ databases">
        <authorList>
            <person name="de Groot N.N."/>
        </authorList>
    </citation>
    <scope>NUCLEOTIDE SEQUENCE [LARGE SCALE GENOMIC DNA]</scope>
    <source>
        <strain evidence="2 3">CGMCC 4.5681</strain>
    </source>
</reference>
<dbReference type="Proteomes" id="UP000198683">
    <property type="component" value="Unassembled WGS sequence"/>
</dbReference>
<evidence type="ECO:0000313" key="3">
    <source>
        <dbReference type="Proteomes" id="UP000198683"/>
    </source>
</evidence>
<evidence type="ECO:0000313" key="2">
    <source>
        <dbReference type="EMBL" id="SDL79525.1"/>
    </source>
</evidence>
<dbReference type="GO" id="GO:0016740">
    <property type="term" value="F:transferase activity"/>
    <property type="evidence" value="ECO:0007669"/>
    <property type="project" value="UniProtKB-KW"/>
</dbReference>